<dbReference type="Gene3D" id="3.40.50.11090">
    <property type="match status" value="1"/>
</dbReference>
<dbReference type="Pfam" id="PF22772">
    <property type="entry name" value="WsaF_C"/>
    <property type="match status" value="1"/>
</dbReference>
<proteinExistence type="predicted"/>
<evidence type="ECO:0000313" key="2">
    <source>
        <dbReference type="EMBL" id="NYE73018.1"/>
    </source>
</evidence>
<gene>
    <name evidence="2" type="ORF">BKA15_004347</name>
</gene>
<organism evidence="2 3">
    <name type="scientific">Microlunatus parietis</name>
    <dbReference type="NCBI Taxonomy" id="682979"/>
    <lineage>
        <taxon>Bacteria</taxon>
        <taxon>Bacillati</taxon>
        <taxon>Actinomycetota</taxon>
        <taxon>Actinomycetes</taxon>
        <taxon>Propionibacteriales</taxon>
        <taxon>Propionibacteriaceae</taxon>
        <taxon>Microlunatus</taxon>
    </lineage>
</organism>
<dbReference type="InterPro" id="IPR055050">
    <property type="entry name" value="WsaF_C"/>
</dbReference>
<accession>A0A7Y9LDM2</accession>
<keyword evidence="3" id="KW-1185">Reference proteome</keyword>
<dbReference type="Gene3D" id="3.40.50.2000">
    <property type="entry name" value="Glycogen Phosphorylase B"/>
    <property type="match status" value="1"/>
</dbReference>
<comment type="caution">
    <text evidence="2">The sequence shown here is derived from an EMBL/GenBank/DDBJ whole genome shotgun (WGS) entry which is preliminary data.</text>
</comment>
<dbReference type="GO" id="GO:0016740">
    <property type="term" value="F:transferase activity"/>
    <property type="evidence" value="ECO:0007669"/>
    <property type="project" value="UniProtKB-KW"/>
</dbReference>
<dbReference type="RefSeq" id="WP_179754218.1">
    <property type="nucleotide sequence ID" value="NZ_JACCBU010000001.1"/>
</dbReference>
<dbReference type="Proteomes" id="UP000569914">
    <property type="component" value="Unassembled WGS sequence"/>
</dbReference>
<feature type="domain" description="WsaF C-terminal" evidence="1">
    <location>
        <begin position="247"/>
        <end position="367"/>
    </location>
</feature>
<dbReference type="SUPFAM" id="SSF53756">
    <property type="entry name" value="UDP-Glycosyltransferase/glycogen phosphorylase"/>
    <property type="match status" value="1"/>
</dbReference>
<dbReference type="GO" id="GO:0030247">
    <property type="term" value="F:polysaccharide binding"/>
    <property type="evidence" value="ECO:0007669"/>
    <property type="project" value="InterPro"/>
</dbReference>
<reference evidence="2 3" key="1">
    <citation type="submission" date="2020-07" db="EMBL/GenBank/DDBJ databases">
        <title>Sequencing the genomes of 1000 actinobacteria strains.</title>
        <authorList>
            <person name="Klenk H.-P."/>
        </authorList>
    </citation>
    <scope>NUCLEOTIDE SEQUENCE [LARGE SCALE GENOMIC DNA]</scope>
    <source>
        <strain evidence="2 3">DSM 22083</strain>
    </source>
</reference>
<dbReference type="AlphaFoldDB" id="A0A7Y9LDM2"/>
<keyword evidence="2" id="KW-0808">Transferase</keyword>
<evidence type="ECO:0000259" key="1">
    <source>
        <dbReference type="Pfam" id="PF22772"/>
    </source>
</evidence>
<protein>
    <submittedName>
        <fullName evidence="2">Glycosyltransferase involved in cell wall biosynthesis</fullName>
    </submittedName>
</protein>
<dbReference type="EMBL" id="JACCBU010000001">
    <property type="protein sequence ID" value="NYE73018.1"/>
    <property type="molecule type" value="Genomic_DNA"/>
</dbReference>
<sequence>MTGPRLPGAAQRMIMLAGKGVRAVRRGGVSAAADRMVRFAYRQIGAGDPPLLTDDIADSRTLRLPVPTTPPARGRALHVGWVADPPALGSGGHTTMFRMVAALEAAGHRCTLFLYDRWGGDLDQQRTIIRQGWPTVQAEVRHAADGITGVDAAIATGWESAHALARHGAGPMRRLYFVQDYEPFFFAHGPEYALAEDSYRFGFRCIALGDMVADALRTEVGIEPDVTQFGCDTDVYRLAPSGPRTGIVWYARPGAPRRGFWLGSLALAEFQRRHREVPIHVYGDTPRSLPFQAIRHGRLTPDELNSLYNSCIAGLALSFTNISLVAEEMLAAGTIPVINDSPRARADLVNDHARWSSPTPAAIADALSLIVTDSDPDRPAAAAASVRRGWGPAQADLVRVVEEEVYGRQLVS</sequence>
<evidence type="ECO:0000313" key="3">
    <source>
        <dbReference type="Proteomes" id="UP000569914"/>
    </source>
</evidence>
<name>A0A7Y9LDM2_9ACTN</name>